<feature type="compositionally biased region" description="Low complexity" evidence="1">
    <location>
        <begin position="145"/>
        <end position="176"/>
    </location>
</feature>
<name>A0ABY1QDF9_9BACT</name>
<proteinExistence type="predicted"/>
<keyword evidence="2" id="KW-0472">Membrane</keyword>
<dbReference type="Proteomes" id="UP001158067">
    <property type="component" value="Unassembled WGS sequence"/>
</dbReference>
<evidence type="ECO:0000313" key="4">
    <source>
        <dbReference type="Proteomes" id="UP001158067"/>
    </source>
</evidence>
<dbReference type="SUPFAM" id="SSF49899">
    <property type="entry name" value="Concanavalin A-like lectins/glucanases"/>
    <property type="match status" value="1"/>
</dbReference>
<evidence type="ECO:0000256" key="2">
    <source>
        <dbReference type="SAM" id="Phobius"/>
    </source>
</evidence>
<keyword evidence="2" id="KW-0812">Transmembrane</keyword>
<sequence length="635" mass="68654">MNADSQEHFELRRLILESQSRELTDAERKQLNDLVLAPGGAAEAAGLFDLFSALEEVIPATKLRASQLVASLANPSSATSATTALSGKAETRDGLAKSTLRTQRTVQDWRGVSLWVLATTAAILVLSHLSIGVLSWSLAQRDSGSLSASGASPGSPAGESVVGDSSVPGSSVQPQLSDRRSPAKSYLVSATACMWIQSSQPKPKVGQTLQSGQKLELVEGIAELASGRNGNDRVRIEGPAVASLRPDGQISLRSGALTAQVADNSREALVIDTPMGPVKASSGAAIGIVASPDLMEVHAFRGRVAVSHGDTVTQRSSIEIAAGEAVRLTVDAEGEMDVVYDDASASVFSSVRSMRFDPLSIDSSYSNLVLASDPAIYWRFEELAEGSPKRIANQGSLGDFDAIVQGDVRWQQYASNRVAEFGASDETSAIVSAKKWPAKELDDYTIELWMKPSCYHHGEVLCLTSENSERNNGYDHGLLLEVGARHWSSLRHLNPNRVRCVHRNPLSNDVKAGTTLLSRDRYKVRSWQHWVMRKSGETINLIVDGELADADRDSRGLPPNMNIVIGQLYPDLQQRPFIGQIDEVAIYERALSDQELKQHYRAAMTTLEIKRAEQSEATAKLLKTTPALEAFSADL</sequence>
<keyword evidence="2" id="KW-1133">Transmembrane helix</keyword>
<gene>
    <name evidence="3" type="ORF">SAMN06265222_108209</name>
</gene>
<evidence type="ECO:0000256" key="1">
    <source>
        <dbReference type="SAM" id="MobiDB-lite"/>
    </source>
</evidence>
<dbReference type="InterPro" id="IPR013320">
    <property type="entry name" value="ConA-like_dom_sf"/>
</dbReference>
<dbReference type="Gene3D" id="2.60.120.200">
    <property type="match status" value="1"/>
</dbReference>
<organism evidence="3 4">
    <name type="scientific">Neorhodopirellula lusitana</name>
    <dbReference type="NCBI Taxonomy" id="445327"/>
    <lineage>
        <taxon>Bacteria</taxon>
        <taxon>Pseudomonadati</taxon>
        <taxon>Planctomycetota</taxon>
        <taxon>Planctomycetia</taxon>
        <taxon>Pirellulales</taxon>
        <taxon>Pirellulaceae</taxon>
        <taxon>Neorhodopirellula</taxon>
    </lineage>
</organism>
<dbReference type="EMBL" id="FXUG01000008">
    <property type="protein sequence ID" value="SMP64329.1"/>
    <property type="molecule type" value="Genomic_DNA"/>
</dbReference>
<feature type="transmembrane region" description="Helical" evidence="2">
    <location>
        <begin position="114"/>
        <end position="139"/>
    </location>
</feature>
<protein>
    <submittedName>
        <fullName evidence="3">Concanavalin A-like lectin/glucanases superfamily protein</fullName>
    </submittedName>
</protein>
<comment type="caution">
    <text evidence="3">The sequence shown here is derived from an EMBL/GenBank/DDBJ whole genome shotgun (WGS) entry which is preliminary data.</text>
</comment>
<keyword evidence="4" id="KW-1185">Reference proteome</keyword>
<reference evidence="3 4" key="1">
    <citation type="submission" date="2017-05" db="EMBL/GenBank/DDBJ databases">
        <authorList>
            <person name="Varghese N."/>
            <person name="Submissions S."/>
        </authorList>
    </citation>
    <scope>NUCLEOTIDE SEQUENCE [LARGE SCALE GENOMIC DNA]</scope>
    <source>
        <strain evidence="3 4">DSM 25457</strain>
    </source>
</reference>
<accession>A0ABY1QDF9</accession>
<dbReference type="RefSeq" id="WP_283433575.1">
    <property type="nucleotide sequence ID" value="NZ_FXUG01000008.1"/>
</dbReference>
<evidence type="ECO:0000313" key="3">
    <source>
        <dbReference type="EMBL" id="SMP64329.1"/>
    </source>
</evidence>
<dbReference type="Pfam" id="PF13385">
    <property type="entry name" value="Laminin_G_3"/>
    <property type="match status" value="1"/>
</dbReference>
<feature type="region of interest" description="Disordered" evidence="1">
    <location>
        <begin position="145"/>
        <end position="181"/>
    </location>
</feature>